<dbReference type="EC" id="2.4.1.-" evidence="10"/>
<name>W7T1Z6_9STRA</name>
<organism evidence="12 13">
    <name type="scientific">Nannochloropsis gaditana</name>
    <dbReference type="NCBI Taxonomy" id="72520"/>
    <lineage>
        <taxon>Eukaryota</taxon>
        <taxon>Sar</taxon>
        <taxon>Stramenopiles</taxon>
        <taxon>Ochrophyta</taxon>
        <taxon>Eustigmatophyceae</taxon>
        <taxon>Eustigmatales</taxon>
        <taxon>Monodopsidaceae</taxon>
        <taxon>Nannochloropsis</taxon>
    </lineage>
</organism>
<keyword evidence="4 12" id="KW-0808">Transferase</keyword>
<evidence type="ECO:0000256" key="11">
    <source>
        <dbReference type="SAM" id="SignalP"/>
    </source>
</evidence>
<evidence type="ECO:0000256" key="3">
    <source>
        <dbReference type="ARBA" id="ARBA00022676"/>
    </source>
</evidence>
<keyword evidence="3 10" id="KW-0328">Glycosyltransferase</keyword>
<evidence type="ECO:0000256" key="7">
    <source>
        <dbReference type="ARBA" id="ARBA00022989"/>
    </source>
</evidence>
<evidence type="ECO:0000256" key="4">
    <source>
        <dbReference type="ARBA" id="ARBA00022679"/>
    </source>
</evidence>
<evidence type="ECO:0000256" key="8">
    <source>
        <dbReference type="ARBA" id="ARBA00023034"/>
    </source>
</evidence>
<comment type="caution">
    <text evidence="12">The sequence shown here is derived from an EMBL/GenBank/DDBJ whole genome shotgun (WGS) entry which is preliminary data.</text>
</comment>
<dbReference type="OrthoDB" id="5957813at2759"/>
<dbReference type="PANTHER" id="PTHR11214">
    <property type="entry name" value="BETA-1,3-N-ACETYLGLUCOSAMINYLTRANSFERASE"/>
    <property type="match status" value="1"/>
</dbReference>
<evidence type="ECO:0000256" key="2">
    <source>
        <dbReference type="ARBA" id="ARBA00008661"/>
    </source>
</evidence>
<gene>
    <name evidence="12" type="ORF">Naga_100672g3</name>
</gene>
<feature type="non-terminal residue" evidence="12">
    <location>
        <position position="1"/>
    </location>
</feature>
<comment type="subcellular location">
    <subcellularLocation>
        <location evidence="1 10">Golgi apparatus membrane</location>
        <topology evidence="1 10">Single-pass type II membrane protein</topology>
    </subcellularLocation>
</comment>
<dbReference type="GO" id="GO:0000139">
    <property type="term" value="C:Golgi membrane"/>
    <property type="evidence" value="ECO:0007669"/>
    <property type="project" value="UniProtKB-SubCell"/>
</dbReference>
<keyword evidence="13" id="KW-1185">Reference proteome</keyword>
<dbReference type="Pfam" id="PF01762">
    <property type="entry name" value="Galactosyl_T"/>
    <property type="match status" value="1"/>
</dbReference>
<dbReference type="Gene3D" id="3.90.550.50">
    <property type="match status" value="1"/>
</dbReference>
<keyword evidence="7" id="KW-1133">Transmembrane helix</keyword>
<evidence type="ECO:0000256" key="1">
    <source>
        <dbReference type="ARBA" id="ARBA00004323"/>
    </source>
</evidence>
<keyword evidence="5" id="KW-0812">Transmembrane</keyword>
<dbReference type="GO" id="GO:0016758">
    <property type="term" value="F:hexosyltransferase activity"/>
    <property type="evidence" value="ECO:0007669"/>
    <property type="project" value="InterPro"/>
</dbReference>
<protein>
    <recommendedName>
        <fullName evidence="10">Hexosyltransferase</fullName>
        <ecNumber evidence="10">2.4.1.-</ecNumber>
    </recommendedName>
</protein>
<comment type="similarity">
    <text evidence="2 10">Belongs to the glycosyltransferase 31 family.</text>
</comment>
<evidence type="ECO:0000256" key="10">
    <source>
        <dbReference type="RuleBase" id="RU363063"/>
    </source>
</evidence>
<feature type="signal peptide" evidence="11">
    <location>
        <begin position="1"/>
        <end position="27"/>
    </location>
</feature>
<keyword evidence="8 10" id="KW-0333">Golgi apparatus</keyword>
<feature type="chain" id="PRO_5004903218" description="Hexosyltransferase" evidence="11">
    <location>
        <begin position="28"/>
        <end position="295"/>
    </location>
</feature>
<evidence type="ECO:0000256" key="5">
    <source>
        <dbReference type="ARBA" id="ARBA00022692"/>
    </source>
</evidence>
<proteinExistence type="inferred from homology"/>
<dbReference type="AlphaFoldDB" id="W7T1Z6"/>
<reference evidence="12 13" key="1">
    <citation type="journal article" date="2014" name="Mol. Plant">
        <title>Chromosome Scale Genome Assembly and Transcriptome Profiling of Nannochloropsis gaditana in Nitrogen Depletion.</title>
        <authorList>
            <person name="Corteggiani Carpinelli E."/>
            <person name="Telatin A."/>
            <person name="Vitulo N."/>
            <person name="Forcato C."/>
            <person name="D'Angelo M."/>
            <person name="Schiavon R."/>
            <person name="Vezzi A."/>
            <person name="Giacometti G.M."/>
            <person name="Morosinotto T."/>
            <person name="Valle G."/>
        </authorList>
    </citation>
    <scope>NUCLEOTIDE SEQUENCE [LARGE SCALE GENOMIC DNA]</scope>
    <source>
        <strain evidence="12 13">B-31</strain>
    </source>
</reference>
<keyword evidence="9" id="KW-0472">Membrane</keyword>
<sequence length="295" mass="34167">LYKVLTCLLAICFLNVFLSFLSSNVTSIEDQSLQLANQPRQMKNSHRAEYDLIVMVPSVVEWKDRREYLRRQFQRSQTLTAAKVLLLFILSDEERLNAISEAQDHVDLVFVPCKDSDQRAMPEENSSTTCKVLRGIQHITNHFTFAFLARVGDDAYFRYDHFWNSIRPSLPEGPIYMGRFNQDENVWEQHLQSHLWLKKYPPYASGMGYIFSEKAAYYIGQASQLIEFRTGYPEDAVVALWLIGTRTLRIHSDNFHNHLGGGPYKTKNCTSDSILIHYMNPSLWKAIDEKGELLC</sequence>
<accession>W7T1Z6</accession>
<dbReference type="InterPro" id="IPR002659">
    <property type="entry name" value="Glyco_trans_31"/>
</dbReference>
<keyword evidence="6" id="KW-0735">Signal-anchor</keyword>
<evidence type="ECO:0000313" key="12">
    <source>
        <dbReference type="EMBL" id="EWM20772.1"/>
    </source>
</evidence>
<evidence type="ECO:0000256" key="9">
    <source>
        <dbReference type="ARBA" id="ARBA00023136"/>
    </source>
</evidence>
<evidence type="ECO:0000256" key="6">
    <source>
        <dbReference type="ARBA" id="ARBA00022968"/>
    </source>
</evidence>
<dbReference type="Proteomes" id="UP000019335">
    <property type="component" value="Unassembled WGS sequence"/>
</dbReference>
<evidence type="ECO:0000313" key="13">
    <source>
        <dbReference type="Proteomes" id="UP000019335"/>
    </source>
</evidence>
<keyword evidence="11" id="KW-0732">Signal</keyword>
<dbReference type="EMBL" id="AZIL01002817">
    <property type="protein sequence ID" value="EWM20772.1"/>
    <property type="molecule type" value="Genomic_DNA"/>
</dbReference>